<proteinExistence type="predicted"/>
<protein>
    <submittedName>
        <fullName evidence="1">12778_t:CDS:1</fullName>
    </submittedName>
</protein>
<name>A0ACA9PEG5_9GLOM</name>
<gene>
    <name evidence="1" type="ORF">DHETER_LOCUS11988</name>
</gene>
<dbReference type="Proteomes" id="UP000789702">
    <property type="component" value="Unassembled WGS sequence"/>
</dbReference>
<reference evidence="1" key="1">
    <citation type="submission" date="2021-06" db="EMBL/GenBank/DDBJ databases">
        <authorList>
            <person name="Kallberg Y."/>
            <person name="Tangrot J."/>
            <person name="Rosling A."/>
        </authorList>
    </citation>
    <scope>NUCLEOTIDE SEQUENCE</scope>
    <source>
        <strain evidence="1">IL203A</strain>
    </source>
</reference>
<evidence type="ECO:0000313" key="2">
    <source>
        <dbReference type="Proteomes" id="UP000789702"/>
    </source>
</evidence>
<dbReference type="EMBL" id="CAJVPU010028064">
    <property type="protein sequence ID" value="CAG8705782.1"/>
    <property type="molecule type" value="Genomic_DNA"/>
</dbReference>
<comment type="caution">
    <text evidence="1">The sequence shown here is derived from an EMBL/GenBank/DDBJ whole genome shotgun (WGS) entry which is preliminary data.</text>
</comment>
<evidence type="ECO:0000313" key="1">
    <source>
        <dbReference type="EMBL" id="CAG8705782.1"/>
    </source>
</evidence>
<sequence length="56" mass="6275">MRDTPVTKRKRSGSTLTNVETEDEIEQSPSVRRRRVSSSSLSEDKPQVSPVTSNNN</sequence>
<organism evidence="1 2">
    <name type="scientific">Dentiscutata heterogama</name>
    <dbReference type="NCBI Taxonomy" id="1316150"/>
    <lineage>
        <taxon>Eukaryota</taxon>
        <taxon>Fungi</taxon>
        <taxon>Fungi incertae sedis</taxon>
        <taxon>Mucoromycota</taxon>
        <taxon>Glomeromycotina</taxon>
        <taxon>Glomeromycetes</taxon>
        <taxon>Diversisporales</taxon>
        <taxon>Gigasporaceae</taxon>
        <taxon>Dentiscutata</taxon>
    </lineage>
</organism>
<feature type="non-terminal residue" evidence="1">
    <location>
        <position position="56"/>
    </location>
</feature>
<keyword evidence="2" id="KW-1185">Reference proteome</keyword>
<accession>A0ACA9PEG5</accession>